<sequence>MQPMAAGPEELCSPCELFSCGEWCQAQEDTPMERTEPPSLVRERVRVLLCLRGHSWLVHTDPAPQDCKGFTLVLEAHAIAVYGFNDKKMWLLSPQGECPIDLLSFSTELGATLGREQLIALFCTFTFLSSLPPLPHLQRYLLLRDFLYCIKHVIPIWPVGSDWLQLKVIPSERNMDTGPLLLLCFALWINSCSAVLLL</sequence>
<evidence type="ECO:0000313" key="1">
    <source>
        <dbReference type="EMBL" id="EOB04985.1"/>
    </source>
</evidence>
<evidence type="ECO:0000313" key="2">
    <source>
        <dbReference type="Proteomes" id="UP000296049"/>
    </source>
</evidence>
<keyword evidence="2" id="KW-1185">Reference proteome</keyword>
<proteinExistence type="predicted"/>
<dbReference type="Proteomes" id="UP000296049">
    <property type="component" value="Unassembled WGS sequence"/>
</dbReference>
<accession>R0LT95</accession>
<organism evidence="1 2">
    <name type="scientific">Anas platyrhynchos</name>
    <name type="common">Mallard</name>
    <name type="synonym">Anas boschas</name>
    <dbReference type="NCBI Taxonomy" id="8839"/>
    <lineage>
        <taxon>Eukaryota</taxon>
        <taxon>Metazoa</taxon>
        <taxon>Chordata</taxon>
        <taxon>Craniata</taxon>
        <taxon>Vertebrata</taxon>
        <taxon>Euteleostomi</taxon>
        <taxon>Archelosauria</taxon>
        <taxon>Archosauria</taxon>
        <taxon>Dinosauria</taxon>
        <taxon>Saurischia</taxon>
        <taxon>Theropoda</taxon>
        <taxon>Coelurosauria</taxon>
        <taxon>Aves</taxon>
        <taxon>Neognathae</taxon>
        <taxon>Galloanserae</taxon>
        <taxon>Anseriformes</taxon>
        <taxon>Anatidae</taxon>
        <taxon>Anatinae</taxon>
        <taxon>Anas</taxon>
    </lineage>
</organism>
<dbReference type="EMBL" id="KB742733">
    <property type="protein sequence ID" value="EOB04985.1"/>
    <property type="molecule type" value="Genomic_DNA"/>
</dbReference>
<dbReference type="AlphaFoldDB" id="R0LT95"/>
<name>R0LT95_ANAPL</name>
<reference evidence="2" key="1">
    <citation type="journal article" date="2013" name="Nat. Genet.">
        <title>The duck genome and transcriptome provide insight into an avian influenza virus reservoir species.</title>
        <authorList>
            <person name="Huang Y."/>
            <person name="Li Y."/>
            <person name="Burt D.W."/>
            <person name="Chen H."/>
            <person name="Zhang Y."/>
            <person name="Qian W."/>
            <person name="Kim H."/>
            <person name="Gan S."/>
            <person name="Zhao Y."/>
            <person name="Li J."/>
            <person name="Yi K."/>
            <person name="Feng H."/>
            <person name="Zhu P."/>
            <person name="Li B."/>
            <person name="Liu Q."/>
            <person name="Fairley S."/>
            <person name="Magor K.E."/>
            <person name="Du Z."/>
            <person name="Hu X."/>
            <person name="Goodman L."/>
            <person name="Tafer H."/>
            <person name="Vignal A."/>
            <person name="Lee T."/>
            <person name="Kim K.W."/>
            <person name="Sheng Z."/>
            <person name="An Y."/>
            <person name="Searle S."/>
            <person name="Herrero J."/>
            <person name="Groenen M.A."/>
            <person name="Crooijmans R.P."/>
            <person name="Faraut T."/>
            <person name="Cai Q."/>
            <person name="Webster R.G."/>
            <person name="Aldridge J.R."/>
            <person name="Warren W.C."/>
            <person name="Bartschat S."/>
            <person name="Kehr S."/>
            <person name="Marz M."/>
            <person name="Stadler P.F."/>
            <person name="Smith J."/>
            <person name="Kraus R.H."/>
            <person name="Zhao Y."/>
            <person name="Ren L."/>
            <person name="Fei J."/>
            <person name="Morisson M."/>
            <person name="Kaiser P."/>
            <person name="Griffin D.K."/>
            <person name="Rao M."/>
            <person name="Pitel F."/>
            <person name="Wang J."/>
            <person name="Li N."/>
        </authorList>
    </citation>
    <scope>NUCLEOTIDE SEQUENCE [LARGE SCALE GENOMIC DNA]</scope>
</reference>
<gene>
    <name evidence="1" type="ORF">Anapl_03351</name>
</gene>
<protein>
    <submittedName>
        <fullName evidence="1">Uncharacterized protein</fullName>
    </submittedName>
</protein>